<dbReference type="RefSeq" id="WP_262399596.1">
    <property type="nucleotide sequence ID" value="NZ_JACRTB010000008.1"/>
</dbReference>
<dbReference type="EMBL" id="JACRTB010000008">
    <property type="protein sequence ID" value="MBC8576042.1"/>
    <property type="molecule type" value="Genomic_DNA"/>
</dbReference>
<dbReference type="Proteomes" id="UP000658131">
    <property type="component" value="Unassembled WGS sequence"/>
</dbReference>
<keyword evidence="2" id="KW-1185">Reference proteome</keyword>
<accession>A0ABR7NJN9</accession>
<gene>
    <name evidence="1" type="ORF">H8717_06430</name>
</gene>
<reference evidence="1 2" key="1">
    <citation type="submission" date="2020-08" db="EMBL/GenBank/DDBJ databases">
        <title>Genome public.</title>
        <authorList>
            <person name="Liu C."/>
            <person name="Sun Q."/>
        </authorList>
    </citation>
    <scope>NUCLEOTIDE SEQUENCE [LARGE SCALE GENOMIC DNA]</scope>
    <source>
        <strain evidence="1 2">BX1</strain>
    </source>
</reference>
<evidence type="ECO:0000313" key="2">
    <source>
        <dbReference type="Proteomes" id="UP000658131"/>
    </source>
</evidence>
<protein>
    <submittedName>
        <fullName evidence="1">Stage II sporulation protein R</fullName>
    </submittedName>
</protein>
<proteinExistence type="predicted"/>
<dbReference type="InterPro" id="IPR014202">
    <property type="entry name" value="Spore_II_R"/>
</dbReference>
<name>A0ABR7NJN9_9FIRM</name>
<organism evidence="1 2">
    <name type="scientific">Yanshouia hominis</name>
    <dbReference type="NCBI Taxonomy" id="2763673"/>
    <lineage>
        <taxon>Bacteria</taxon>
        <taxon>Bacillati</taxon>
        <taxon>Bacillota</taxon>
        <taxon>Clostridia</taxon>
        <taxon>Eubacteriales</taxon>
        <taxon>Oscillospiraceae</taxon>
        <taxon>Yanshouia</taxon>
    </lineage>
</organism>
<comment type="caution">
    <text evidence="1">The sequence shown here is derived from an EMBL/GenBank/DDBJ whole genome shotgun (WGS) entry which is preliminary data.</text>
</comment>
<evidence type="ECO:0000313" key="1">
    <source>
        <dbReference type="EMBL" id="MBC8576042.1"/>
    </source>
</evidence>
<sequence length="231" mass="25650">MDGKRQKDSRFRSDAISLAMAAVLILLLSLTAAARFFDRCERVRGETLRLHIVANSDTEEDQRHKLLVRDALLEEYSGLLGKAESAGAAERFAHFLLEDIRRTAEKTLREADDEHPVEVSLTGMYFDTRTYEDGITLPAGEYAALRVVIGEGGGHNWWCVMYPPLCLPAAAAGQGGEARQRIESLSASPGYEARFAVVEWAERLREHFAEKKAVSGGEQKKHAGEDMTKNV</sequence>
<dbReference type="Pfam" id="PF09551">
    <property type="entry name" value="Spore_II_R"/>
    <property type="match status" value="1"/>
</dbReference>